<keyword evidence="10" id="KW-1185">Reference proteome</keyword>
<evidence type="ECO:0000256" key="7">
    <source>
        <dbReference type="ARBA" id="ARBA00023136"/>
    </source>
</evidence>
<name>A0A1M5YUZ9_9BACT</name>
<feature type="transmembrane region" description="Helical" evidence="8">
    <location>
        <begin position="298"/>
        <end position="316"/>
    </location>
</feature>
<dbReference type="InterPro" id="IPR037294">
    <property type="entry name" value="ABC_BtuC-like"/>
</dbReference>
<evidence type="ECO:0000256" key="4">
    <source>
        <dbReference type="ARBA" id="ARBA00022475"/>
    </source>
</evidence>
<evidence type="ECO:0000256" key="6">
    <source>
        <dbReference type="ARBA" id="ARBA00022989"/>
    </source>
</evidence>
<dbReference type="Pfam" id="PF01032">
    <property type="entry name" value="FecCD"/>
    <property type="match status" value="1"/>
</dbReference>
<dbReference type="GO" id="GO:0005886">
    <property type="term" value="C:plasma membrane"/>
    <property type="evidence" value="ECO:0007669"/>
    <property type="project" value="UniProtKB-SubCell"/>
</dbReference>
<dbReference type="Gene3D" id="1.10.3470.10">
    <property type="entry name" value="ABC transporter involved in vitamin B12 uptake, BtuC"/>
    <property type="match status" value="1"/>
</dbReference>
<keyword evidence="4" id="KW-1003">Cell membrane</keyword>
<dbReference type="PANTHER" id="PTHR30472">
    <property type="entry name" value="FERRIC ENTEROBACTIN TRANSPORT SYSTEM PERMEASE PROTEIN"/>
    <property type="match status" value="1"/>
</dbReference>
<feature type="transmembrane region" description="Helical" evidence="8">
    <location>
        <begin position="225"/>
        <end position="256"/>
    </location>
</feature>
<sequence length="324" mass="34595">MMLVLPLLCFFLALLFGRYGASPLETIKAFYNWLMPQHEPSTLENVIFTIRLPRVATAMLIGGGLSVSGACFQGIFRNPLVSPFILGVATGAGFGAAMAILLSGNGLVIQGAAFLFGMLAVALSYGMTRIYRTSSMLVMTLSGVIVGTFFSALISLVKYVADPYDKLPVIVFWLMGSLATISQKDFLTIIVPITLGITVIFSLRWKINVLSMGEEEARSLGLHSTWLTILLIMSATLITASAVAVSGVIGWVGLVIPHLARMIGGPDYRRLIPLSMSLGACYLLLIDTLARNLVGGEVPLGILTATVGAPFFAVILKKGSLGWS</sequence>
<dbReference type="RefSeq" id="WP_073379522.1">
    <property type="nucleotide sequence ID" value="NZ_FQXS01000060.1"/>
</dbReference>
<dbReference type="FunFam" id="1.10.3470.10:FF:000001">
    <property type="entry name" value="Vitamin B12 ABC transporter permease BtuC"/>
    <property type="match status" value="1"/>
</dbReference>
<dbReference type="STRING" id="1121409.SAMN02745124_04434"/>
<feature type="transmembrane region" description="Helical" evidence="8">
    <location>
        <begin position="137"/>
        <end position="157"/>
    </location>
</feature>
<dbReference type="GO" id="GO:0022857">
    <property type="term" value="F:transmembrane transporter activity"/>
    <property type="evidence" value="ECO:0007669"/>
    <property type="project" value="InterPro"/>
</dbReference>
<feature type="transmembrane region" description="Helical" evidence="8">
    <location>
        <begin position="268"/>
        <end position="286"/>
    </location>
</feature>
<keyword evidence="6 8" id="KW-1133">Transmembrane helix</keyword>
<feature type="transmembrane region" description="Helical" evidence="8">
    <location>
        <begin position="107"/>
        <end position="125"/>
    </location>
</feature>
<keyword evidence="3" id="KW-0813">Transport</keyword>
<dbReference type="InterPro" id="IPR000522">
    <property type="entry name" value="ABC_transptr_permease_BtuC"/>
</dbReference>
<evidence type="ECO:0000256" key="3">
    <source>
        <dbReference type="ARBA" id="ARBA00022448"/>
    </source>
</evidence>
<accession>A0A1M5YUZ9</accession>
<proteinExistence type="inferred from homology"/>
<keyword evidence="7 8" id="KW-0472">Membrane</keyword>
<evidence type="ECO:0000256" key="2">
    <source>
        <dbReference type="ARBA" id="ARBA00007935"/>
    </source>
</evidence>
<feature type="transmembrane region" description="Helical" evidence="8">
    <location>
        <begin position="80"/>
        <end position="101"/>
    </location>
</feature>
<evidence type="ECO:0000256" key="8">
    <source>
        <dbReference type="SAM" id="Phobius"/>
    </source>
</evidence>
<evidence type="ECO:0000313" key="9">
    <source>
        <dbReference type="EMBL" id="SHI15403.1"/>
    </source>
</evidence>
<dbReference type="EMBL" id="FQXS01000060">
    <property type="protein sequence ID" value="SHI15403.1"/>
    <property type="molecule type" value="Genomic_DNA"/>
</dbReference>
<evidence type="ECO:0000256" key="1">
    <source>
        <dbReference type="ARBA" id="ARBA00004651"/>
    </source>
</evidence>
<dbReference type="AlphaFoldDB" id="A0A1M5YUZ9"/>
<dbReference type="Proteomes" id="UP000184139">
    <property type="component" value="Unassembled WGS sequence"/>
</dbReference>
<feature type="transmembrane region" description="Helical" evidence="8">
    <location>
        <begin position="47"/>
        <end position="68"/>
    </location>
</feature>
<dbReference type="GO" id="GO:0033214">
    <property type="term" value="P:siderophore-iron import into cell"/>
    <property type="evidence" value="ECO:0007669"/>
    <property type="project" value="TreeGrafter"/>
</dbReference>
<feature type="transmembrane region" description="Helical" evidence="8">
    <location>
        <begin position="186"/>
        <end position="205"/>
    </location>
</feature>
<comment type="similarity">
    <text evidence="2">Belongs to the binding-protein-dependent transport system permease family. FecCD subfamily.</text>
</comment>
<protein>
    <submittedName>
        <fullName evidence="9">Iron complex transport system permease protein</fullName>
    </submittedName>
</protein>
<evidence type="ECO:0000313" key="10">
    <source>
        <dbReference type="Proteomes" id="UP000184139"/>
    </source>
</evidence>
<dbReference type="PANTHER" id="PTHR30472:SF70">
    <property type="entry name" value="MOLYBDATE IMPORT SYSTEM PERMEASE PROTEIN MOLB"/>
    <property type="match status" value="1"/>
</dbReference>
<gene>
    <name evidence="9" type="ORF">SAMN02745124_04434</name>
</gene>
<comment type="subcellular location">
    <subcellularLocation>
        <location evidence="1">Cell membrane</location>
        <topology evidence="1">Multi-pass membrane protein</topology>
    </subcellularLocation>
</comment>
<organism evidence="9 10">
    <name type="scientific">Desulfofustis glycolicus DSM 9705</name>
    <dbReference type="NCBI Taxonomy" id="1121409"/>
    <lineage>
        <taxon>Bacteria</taxon>
        <taxon>Pseudomonadati</taxon>
        <taxon>Thermodesulfobacteriota</taxon>
        <taxon>Desulfobulbia</taxon>
        <taxon>Desulfobulbales</taxon>
        <taxon>Desulfocapsaceae</taxon>
        <taxon>Desulfofustis</taxon>
    </lineage>
</organism>
<dbReference type="SUPFAM" id="SSF81345">
    <property type="entry name" value="ABC transporter involved in vitamin B12 uptake, BtuC"/>
    <property type="match status" value="1"/>
</dbReference>
<dbReference type="OrthoDB" id="9782305at2"/>
<evidence type="ECO:0000256" key="5">
    <source>
        <dbReference type="ARBA" id="ARBA00022692"/>
    </source>
</evidence>
<reference evidence="9 10" key="1">
    <citation type="submission" date="2016-11" db="EMBL/GenBank/DDBJ databases">
        <authorList>
            <person name="Jaros S."/>
            <person name="Januszkiewicz K."/>
            <person name="Wedrychowicz H."/>
        </authorList>
    </citation>
    <scope>NUCLEOTIDE SEQUENCE [LARGE SCALE GENOMIC DNA]</scope>
    <source>
        <strain evidence="9 10">DSM 9705</strain>
    </source>
</reference>
<keyword evidence="5 8" id="KW-0812">Transmembrane</keyword>
<dbReference type="CDD" id="cd06550">
    <property type="entry name" value="TM_ABC_iron-siderophores_like"/>
    <property type="match status" value="1"/>
</dbReference>